<protein>
    <submittedName>
        <fullName evidence="2">Alpha/beta hydrolase fold</fullName>
    </submittedName>
</protein>
<dbReference type="EMBL" id="CADCVP010000166">
    <property type="protein sequence ID" value="CAA9494858.1"/>
    <property type="molecule type" value="Genomic_DNA"/>
</dbReference>
<evidence type="ECO:0000259" key="1">
    <source>
        <dbReference type="Pfam" id="PF12697"/>
    </source>
</evidence>
<dbReference type="InterPro" id="IPR029058">
    <property type="entry name" value="AB_hydrolase_fold"/>
</dbReference>
<sequence length="279" mass="30502">MKLRLYHHHDGARVAYRETGTGPPLALLHSALLSHREWEPVVEELSHRFRVVLPDLPLHGDSERRPGHSYSPDWLAEVLTGFLHETCGPRPLVGAHEIGASLLLRAVISGRLRPARMVLMPSSLHRRTPRHPLERAVAGAMRLGALPGLDWTLSHAVRAAFRPAVGERLTVTGNPAARDLVRHAFADSGGDAERARAWAKAAASWPSHPSEGLLEAYPDIHVPILLLWADADRAHPVAIAEEALARLPDADLRVLPHTGFLIAYDDPVGVGRELSAFLG</sequence>
<dbReference type="GO" id="GO:0016787">
    <property type="term" value="F:hydrolase activity"/>
    <property type="evidence" value="ECO:0007669"/>
    <property type="project" value="UniProtKB-KW"/>
</dbReference>
<dbReference type="Pfam" id="PF12697">
    <property type="entry name" value="Abhydrolase_6"/>
    <property type="match status" value="1"/>
</dbReference>
<gene>
    <name evidence="2" type="ORF">AVDCRST_MAG69-1551</name>
</gene>
<dbReference type="AlphaFoldDB" id="A0A6J4SFX9"/>
<reference evidence="2" key="1">
    <citation type="submission" date="2020-02" db="EMBL/GenBank/DDBJ databases">
        <authorList>
            <person name="Meier V. D."/>
        </authorList>
    </citation>
    <scope>NUCLEOTIDE SEQUENCE</scope>
    <source>
        <strain evidence="2">AVDCRST_MAG69</strain>
    </source>
</reference>
<dbReference type="InterPro" id="IPR000073">
    <property type="entry name" value="AB_hydrolase_1"/>
</dbReference>
<feature type="domain" description="AB hydrolase-1" evidence="1">
    <location>
        <begin position="27"/>
        <end position="261"/>
    </location>
</feature>
<dbReference type="InterPro" id="IPR050266">
    <property type="entry name" value="AB_hydrolase_sf"/>
</dbReference>
<dbReference type="PANTHER" id="PTHR43798">
    <property type="entry name" value="MONOACYLGLYCEROL LIPASE"/>
    <property type="match status" value="1"/>
</dbReference>
<proteinExistence type="predicted"/>
<dbReference type="SUPFAM" id="SSF53474">
    <property type="entry name" value="alpha/beta-Hydrolases"/>
    <property type="match status" value="1"/>
</dbReference>
<evidence type="ECO:0000313" key="2">
    <source>
        <dbReference type="EMBL" id="CAA9494858.1"/>
    </source>
</evidence>
<dbReference type="Gene3D" id="3.40.50.1820">
    <property type="entry name" value="alpha/beta hydrolase"/>
    <property type="match status" value="1"/>
</dbReference>
<name>A0A6J4SFX9_9ACTN</name>
<organism evidence="2">
    <name type="scientific">uncultured Solirubrobacteraceae bacterium</name>
    <dbReference type="NCBI Taxonomy" id="1162706"/>
    <lineage>
        <taxon>Bacteria</taxon>
        <taxon>Bacillati</taxon>
        <taxon>Actinomycetota</taxon>
        <taxon>Thermoleophilia</taxon>
        <taxon>Solirubrobacterales</taxon>
        <taxon>Solirubrobacteraceae</taxon>
        <taxon>environmental samples</taxon>
    </lineage>
</organism>
<accession>A0A6J4SFX9</accession>
<keyword evidence="2" id="KW-0378">Hydrolase</keyword>